<dbReference type="AlphaFoldDB" id="A0A9E7FVX3"/>
<dbReference type="GO" id="GO:0005506">
    <property type="term" value="F:iron ion binding"/>
    <property type="evidence" value="ECO:0007669"/>
    <property type="project" value="InterPro"/>
</dbReference>
<accession>A0A9E7FVX3</accession>
<proteinExistence type="predicted"/>
<dbReference type="SUPFAM" id="SSF48264">
    <property type="entry name" value="Cytochrome P450"/>
    <property type="match status" value="1"/>
</dbReference>
<dbReference type="GO" id="GO:0016705">
    <property type="term" value="F:oxidoreductase activity, acting on paired donors, with incorporation or reduction of molecular oxygen"/>
    <property type="evidence" value="ECO:0007669"/>
    <property type="project" value="InterPro"/>
</dbReference>
<dbReference type="InterPro" id="IPR036396">
    <property type="entry name" value="Cyt_P450_sf"/>
</dbReference>
<evidence type="ECO:0000313" key="2">
    <source>
        <dbReference type="Proteomes" id="UP001055439"/>
    </source>
</evidence>
<organism evidence="1 2">
    <name type="scientific">Musa troglodytarum</name>
    <name type="common">fe'i banana</name>
    <dbReference type="NCBI Taxonomy" id="320322"/>
    <lineage>
        <taxon>Eukaryota</taxon>
        <taxon>Viridiplantae</taxon>
        <taxon>Streptophyta</taxon>
        <taxon>Embryophyta</taxon>
        <taxon>Tracheophyta</taxon>
        <taxon>Spermatophyta</taxon>
        <taxon>Magnoliopsida</taxon>
        <taxon>Liliopsida</taxon>
        <taxon>Zingiberales</taxon>
        <taxon>Musaceae</taxon>
        <taxon>Musa</taxon>
    </lineage>
</organism>
<dbReference type="GO" id="GO:0004497">
    <property type="term" value="F:monooxygenase activity"/>
    <property type="evidence" value="ECO:0007669"/>
    <property type="project" value="InterPro"/>
</dbReference>
<evidence type="ECO:0000313" key="1">
    <source>
        <dbReference type="EMBL" id="URE03296.1"/>
    </source>
</evidence>
<protein>
    <submittedName>
        <fullName evidence="1">Cytochrome P450</fullName>
    </submittedName>
</protein>
<reference evidence="1" key="1">
    <citation type="submission" date="2022-05" db="EMBL/GenBank/DDBJ databases">
        <title>The Musa troglodytarum L. genome provides insights into the mechanism of non-climacteric behaviour and enrichment of carotenoids.</title>
        <authorList>
            <person name="Wang J."/>
        </authorList>
    </citation>
    <scope>NUCLEOTIDE SEQUENCE</scope>
    <source>
        <tissue evidence="1">Leaf</tissue>
    </source>
</reference>
<name>A0A9E7FVX3_9LILI</name>
<sequence length="143" mass="15822">MQPSASRSGCSLPFPSITRQLCDMKSSRVDTELKQAQRSCPPCTPLGGWKGSEAWIAWSSGPRDRSRKRGRCGMSHLASSCTFGSGQRTRLGKEVAFTQMKAVVVAMVYNFQVQALQGHVVEPMLSVILHMKNGLRVRIKRRA</sequence>
<dbReference type="Proteomes" id="UP001055439">
    <property type="component" value="Chromosome 5"/>
</dbReference>
<gene>
    <name evidence="1" type="ORF">MUK42_11820</name>
</gene>
<dbReference type="EMBL" id="CP097507">
    <property type="protein sequence ID" value="URE03296.1"/>
    <property type="molecule type" value="Genomic_DNA"/>
</dbReference>
<dbReference type="OrthoDB" id="1470350at2759"/>
<keyword evidence="2" id="KW-1185">Reference proteome</keyword>
<dbReference type="Gene3D" id="1.10.630.10">
    <property type="entry name" value="Cytochrome P450"/>
    <property type="match status" value="1"/>
</dbReference>
<dbReference type="GO" id="GO:0020037">
    <property type="term" value="F:heme binding"/>
    <property type="evidence" value="ECO:0007669"/>
    <property type="project" value="InterPro"/>
</dbReference>